<keyword evidence="8" id="KW-1185">Reference proteome</keyword>
<dbReference type="GO" id="GO:0016020">
    <property type="term" value="C:membrane"/>
    <property type="evidence" value="ECO:0007669"/>
    <property type="project" value="UniProtKB-SubCell"/>
</dbReference>
<dbReference type="AlphaFoldDB" id="A0A443S3F3"/>
<evidence type="ECO:0000256" key="1">
    <source>
        <dbReference type="ARBA" id="ARBA00004141"/>
    </source>
</evidence>
<dbReference type="PANTHER" id="PTHR12608">
    <property type="entry name" value="TRANSMEMBRANE PROTEIN HTP-1 RELATED"/>
    <property type="match status" value="1"/>
</dbReference>
<feature type="transmembrane region" description="Helical" evidence="6">
    <location>
        <begin position="122"/>
        <end position="142"/>
    </location>
</feature>
<dbReference type="OrthoDB" id="442680at2759"/>
<dbReference type="GO" id="GO:0005384">
    <property type="term" value="F:manganese ion transmembrane transporter activity"/>
    <property type="evidence" value="ECO:0007669"/>
    <property type="project" value="TreeGrafter"/>
</dbReference>
<dbReference type="PANTHER" id="PTHR12608:SF1">
    <property type="entry name" value="TRANSMEMBRANE PROTEIN 165"/>
    <property type="match status" value="1"/>
</dbReference>
<accession>A0A443S3F3</accession>
<gene>
    <name evidence="7" type="ORF">B4U80_01134</name>
</gene>
<evidence type="ECO:0000256" key="6">
    <source>
        <dbReference type="RuleBase" id="RU365102"/>
    </source>
</evidence>
<dbReference type="InterPro" id="IPR049555">
    <property type="entry name" value="GDT1-like_CS"/>
</dbReference>
<proteinExistence type="inferred from homology"/>
<dbReference type="EMBL" id="NCKV01009924">
    <property type="protein sequence ID" value="RWS22066.1"/>
    <property type="molecule type" value="Genomic_DNA"/>
</dbReference>
<reference evidence="7 8" key="1">
    <citation type="journal article" date="2018" name="Gigascience">
        <title>Genomes of trombidid mites reveal novel predicted allergens and laterally-transferred genes associated with secondary metabolism.</title>
        <authorList>
            <person name="Dong X."/>
            <person name="Chaisiri K."/>
            <person name="Xia D."/>
            <person name="Armstrong S.D."/>
            <person name="Fang Y."/>
            <person name="Donnelly M.J."/>
            <person name="Kadowaki T."/>
            <person name="McGarry J.W."/>
            <person name="Darby A.C."/>
            <person name="Makepeace B.L."/>
        </authorList>
    </citation>
    <scope>NUCLEOTIDE SEQUENCE [LARGE SCALE GENOMIC DNA]</scope>
    <source>
        <strain evidence="7">UoL-UT</strain>
    </source>
</reference>
<feature type="transmembrane region" description="Helical" evidence="6">
    <location>
        <begin position="235"/>
        <end position="253"/>
    </location>
</feature>
<dbReference type="Pfam" id="PF01169">
    <property type="entry name" value="GDT1"/>
    <property type="match status" value="2"/>
</dbReference>
<dbReference type="GO" id="GO:0032472">
    <property type="term" value="P:Golgi calcium ion transport"/>
    <property type="evidence" value="ECO:0007669"/>
    <property type="project" value="TreeGrafter"/>
</dbReference>
<dbReference type="GO" id="GO:0015085">
    <property type="term" value="F:calcium ion transmembrane transporter activity"/>
    <property type="evidence" value="ECO:0007669"/>
    <property type="project" value="TreeGrafter"/>
</dbReference>
<sequence length="336" mass="37437">MRLIRTKPVSGRNGIMMKVLMYSFVVSLSLLFLNVCESEARLIPDELSSNLTQKVKDVKINGKDSSEESSEEVNDETDIWHRFGKTRFIHAFLAALSLIIGMELGDKTFFIAAIMSMRHSRWTIFMAAISALIVMTLLSVFLGCIANLIPRALVHYLSILLFLIFGIKMIRDGYVMSDEEAKEEFEEVNKELAKREAVKTEDIEYSLSPLTEDVESGVLKTIKPLTVLTRIKRKLLHYISLIFIETFVMTFVAEWGDRSQIATIALAANHDLFAVTLGAIIGHSLCTGLAVLGGRFIAQTISVRNVTIVGGIIFVFFAFLALFMGQHEETAAVAAS</sequence>
<dbReference type="PROSITE" id="PS01214">
    <property type="entry name" value="UPF0016"/>
    <property type="match status" value="1"/>
</dbReference>
<feature type="transmembrane region" description="Helical" evidence="6">
    <location>
        <begin position="306"/>
        <end position="324"/>
    </location>
</feature>
<keyword evidence="4 6" id="KW-1133">Transmembrane helix</keyword>
<dbReference type="Proteomes" id="UP000288716">
    <property type="component" value="Unassembled WGS sequence"/>
</dbReference>
<dbReference type="GO" id="GO:0032468">
    <property type="term" value="P:Golgi calcium ion homeostasis"/>
    <property type="evidence" value="ECO:0007669"/>
    <property type="project" value="TreeGrafter"/>
</dbReference>
<evidence type="ECO:0000313" key="8">
    <source>
        <dbReference type="Proteomes" id="UP000288716"/>
    </source>
</evidence>
<comment type="similarity">
    <text evidence="2 6">Belongs to the GDT1 family.</text>
</comment>
<evidence type="ECO:0000256" key="3">
    <source>
        <dbReference type="ARBA" id="ARBA00022692"/>
    </source>
</evidence>
<comment type="caution">
    <text evidence="7">The sequence shown here is derived from an EMBL/GenBank/DDBJ whole genome shotgun (WGS) entry which is preliminary data.</text>
</comment>
<dbReference type="InterPro" id="IPR001727">
    <property type="entry name" value="GDT1-like"/>
</dbReference>
<dbReference type="GO" id="GO:0005794">
    <property type="term" value="C:Golgi apparatus"/>
    <property type="evidence" value="ECO:0007669"/>
    <property type="project" value="TreeGrafter"/>
</dbReference>
<comment type="subcellular location">
    <subcellularLocation>
        <location evidence="1 6">Membrane</location>
        <topology evidence="1 6">Multi-pass membrane protein</topology>
    </subcellularLocation>
</comment>
<feature type="transmembrane region" description="Helical" evidence="6">
    <location>
        <begin position="148"/>
        <end position="167"/>
    </location>
</feature>
<protein>
    <recommendedName>
        <fullName evidence="6">GDT1 family protein</fullName>
    </recommendedName>
</protein>
<dbReference type="VEuPathDB" id="VectorBase:LDEU009975"/>
<feature type="transmembrane region" description="Helical" evidence="6">
    <location>
        <begin position="273"/>
        <end position="294"/>
    </location>
</feature>
<evidence type="ECO:0000256" key="4">
    <source>
        <dbReference type="ARBA" id="ARBA00022989"/>
    </source>
</evidence>
<dbReference type="STRING" id="299467.A0A443S3F3"/>
<name>A0A443S3F3_9ACAR</name>
<evidence type="ECO:0000256" key="5">
    <source>
        <dbReference type="ARBA" id="ARBA00023136"/>
    </source>
</evidence>
<keyword evidence="5 6" id="KW-0472">Membrane</keyword>
<organism evidence="7 8">
    <name type="scientific">Leptotrombidium deliense</name>
    <dbReference type="NCBI Taxonomy" id="299467"/>
    <lineage>
        <taxon>Eukaryota</taxon>
        <taxon>Metazoa</taxon>
        <taxon>Ecdysozoa</taxon>
        <taxon>Arthropoda</taxon>
        <taxon>Chelicerata</taxon>
        <taxon>Arachnida</taxon>
        <taxon>Acari</taxon>
        <taxon>Acariformes</taxon>
        <taxon>Trombidiformes</taxon>
        <taxon>Prostigmata</taxon>
        <taxon>Anystina</taxon>
        <taxon>Parasitengona</taxon>
        <taxon>Trombiculoidea</taxon>
        <taxon>Trombiculidae</taxon>
        <taxon>Leptotrombidium</taxon>
    </lineage>
</organism>
<evidence type="ECO:0000313" key="7">
    <source>
        <dbReference type="EMBL" id="RWS22066.1"/>
    </source>
</evidence>
<feature type="transmembrane region" description="Helical" evidence="6">
    <location>
        <begin position="88"/>
        <end position="110"/>
    </location>
</feature>
<keyword evidence="3 6" id="KW-0812">Transmembrane</keyword>
<evidence type="ECO:0000256" key="2">
    <source>
        <dbReference type="ARBA" id="ARBA00009190"/>
    </source>
</evidence>